<dbReference type="InterPro" id="IPR052895">
    <property type="entry name" value="HetReg/Transcr_Mod"/>
</dbReference>
<dbReference type="PANTHER" id="PTHR24148:SF64">
    <property type="entry name" value="HETEROKARYON INCOMPATIBILITY DOMAIN-CONTAINING PROTEIN"/>
    <property type="match status" value="1"/>
</dbReference>
<protein>
    <recommendedName>
        <fullName evidence="1">Heterokaryon incompatibility domain-containing protein</fullName>
    </recommendedName>
</protein>
<dbReference type="GeneID" id="54482424"/>
<dbReference type="OrthoDB" id="5386682at2759"/>
<proteinExistence type="predicted"/>
<keyword evidence="3" id="KW-1185">Reference proteome</keyword>
<dbReference type="EMBL" id="ML996573">
    <property type="protein sequence ID" value="KAF2757604.1"/>
    <property type="molecule type" value="Genomic_DNA"/>
</dbReference>
<name>A0A6A6W6F0_9PEZI</name>
<evidence type="ECO:0000259" key="1">
    <source>
        <dbReference type="Pfam" id="PF06985"/>
    </source>
</evidence>
<evidence type="ECO:0000313" key="2">
    <source>
        <dbReference type="EMBL" id="KAF2757604.1"/>
    </source>
</evidence>
<feature type="domain" description="Heterokaryon incompatibility" evidence="1">
    <location>
        <begin position="116"/>
        <end position="322"/>
    </location>
</feature>
<dbReference type="AlphaFoldDB" id="A0A6A6W6F0"/>
<evidence type="ECO:0000313" key="3">
    <source>
        <dbReference type="Proteomes" id="UP000799437"/>
    </source>
</evidence>
<accession>A0A6A6W6F0</accession>
<gene>
    <name evidence="2" type="ORF">EJ05DRAFT_395113</name>
</gene>
<organism evidence="2 3">
    <name type="scientific">Pseudovirgaria hyperparasitica</name>
    <dbReference type="NCBI Taxonomy" id="470096"/>
    <lineage>
        <taxon>Eukaryota</taxon>
        <taxon>Fungi</taxon>
        <taxon>Dikarya</taxon>
        <taxon>Ascomycota</taxon>
        <taxon>Pezizomycotina</taxon>
        <taxon>Dothideomycetes</taxon>
        <taxon>Dothideomycetes incertae sedis</taxon>
        <taxon>Acrospermales</taxon>
        <taxon>Acrospermaceae</taxon>
        <taxon>Pseudovirgaria</taxon>
    </lineage>
</organism>
<dbReference type="PANTHER" id="PTHR24148">
    <property type="entry name" value="ANKYRIN REPEAT DOMAIN-CONTAINING PROTEIN 39 HOMOLOG-RELATED"/>
    <property type="match status" value="1"/>
</dbReference>
<dbReference type="RefSeq" id="XP_033600055.1">
    <property type="nucleotide sequence ID" value="XM_033741370.1"/>
</dbReference>
<dbReference type="Proteomes" id="UP000799437">
    <property type="component" value="Unassembled WGS sequence"/>
</dbReference>
<reference evidence="2" key="1">
    <citation type="journal article" date="2020" name="Stud. Mycol.">
        <title>101 Dothideomycetes genomes: a test case for predicting lifestyles and emergence of pathogens.</title>
        <authorList>
            <person name="Haridas S."/>
            <person name="Albert R."/>
            <person name="Binder M."/>
            <person name="Bloem J."/>
            <person name="Labutti K."/>
            <person name="Salamov A."/>
            <person name="Andreopoulos B."/>
            <person name="Baker S."/>
            <person name="Barry K."/>
            <person name="Bills G."/>
            <person name="Bluhm B."/>
            <person name="Cannon C."/>
            <person name="Castanera R."/>
            <person name="Culley D."/>
            <person name="Daum C."/>
            <person name="Ezra D."/>
            <person name="Gonzalez J."/>
            <person name="Henrissat B."/>
            <person name="Kuo A."/>
            <person name="Liang C."/>
            <person name="Lipzen A."/>
            <person name="Lutzoni F."/>
            <person name="Magnuson J."/>
            <person name="Mondo S."/>
            <person name="Nolan M."/>
            <person name="Ohm R."/>
            <person name="Pangilinan J."/>
            <person name="Park H.-J."/>
            <person name="Ramirez L."/>
            <person name="Alfaro M."/>
            <person name="Sun H."/>
            <person name="Tritt A."/>
            <person name="Yoshinaga Y."/>
            <person name="Zwiers L.-H."/>
            <person name="Turgeon B."/>
            <person name="Goodwin S."/>
            <person name="Spatafora J."/>
            <person name="Crous P."/>
            <person name="Grigoriev I."/>
        </authorList>
    </citation>
    <scope>NUCLEOTIDE SEQUENCE</scope>
    <source>
        <strain evidence="2">CBS 121739</strain>
    </source>
</reference>
<dbReference type="InterPro" id="IPR010730">
    <property type="entry name" value="HET"/>
</dbReference>
<dbReference type="Pfam" id="PF06985">
    <property type="entry name" value="HET"/>
    <property type="match status" value="1"/>
</dbReference>
<sequence>MSRLSQGFSNLSLTSSLSREAQADLNRQHQRWGDTLDRARAGNQAQVGPHFPIILPPDDSEKQSWKCLQYEALPTETSIRLIRILPLPSLPHTLTALHDPIVCQIITVDLADKPAYTALSYCWGDPQNLFPFRDLHRPAKAWAAPAFEIRVLNNETDSQPISVSANLYAALLSLRYLVTEKAFGVNDYTDAAACPCDNFWIDAICIDQLNNTEKTSQVAMMHRIYKQATMVNVWLGGSDPASDIFVLIMNRLVKLFIAHNQQPGELASLRHMRIADEDMYKKLNKTVDGYSFDFSPITTGEWLSVFAFFSRSWFSRAWVVQELAFANKAFALCGTSLLDIDELVIIQNGLRHTNWGTQLQALAVYYIDPEPHIHDEVMERRLPKSNVPRLFRPSGSTWGAMDTLVEIFNVAFGLGRTSHFLWKEGVWGHERRTDCHPHTLMEAMGIFHNSKATDPRDKVFAFFGVSEEFVDGAVVSGFVTVKADYSYTVREVFTQTTVFCLHMRNGLEILERNGPQTEENAHNLPSWVPDFSSPAPFNGRMPWSAIDAGKAEFKVNLQQGILNIRAIRIGTVTSTFKYGSDVDLILLSEFLKPFCAELAYPVPFWDAANRAQWQNLRWNLPAPRPKGSIDIHSRWQVLWRTQVRNNTNPHYPADEAEATMMLRSLEKCLLQEMLKFLDWYGRELEENKARLTAVIDFSGRRTTPPLSKILYTNMLNETWKERMKQEFPARAKTMTKSIEALQHIVGDLRNDGQFKYIHEFRADVASHTVRNQHPISSIFNFVDIISSRIQTITGEGLDTRPSKMLIQTSTNLMGNAPLATKAGDEIWLIPGLRSPAILRKAEKSMLERLLSRGLEYDFAFLGAAYIHGIMHGEATEGVKDEDFCEIRLI</sequence>